<dbReference type="Proteomes" id="UP000540909">
    <property type="component" value="Unassembled WGS sequence"/>
</dbReference>
<name>A0A7W6R4P3_9HYPH</name>
<reference evidence="2 3" key="1">
    <citation type="submission" date="2020-08" db="EMBL/GenBank/DDBJ databases">
        <title>Genomic Encyclopedia of Type Strains, Phase IV (KMG-V): Genome sequencing to study the core and pangenomes of soil and plant-associated prokaryotes.</title>
        <authorList>
            <person name="Whitman W."/>
        </authorList>
    </citation>
    <scope>NUCLEOTIDE SEQUENCE [LARGE SCALE GENOMIC DNA]</scope>
    <source>
        <strain evidence="2 3">SEMIA 4089</strain>
    </source>
</reference>
<feature type="region of interest" description="Disordered" evidence="1">
    <location>
        <begin position="1"/>
        <end position="34"/>
    </location>
</feature>
<proteinExistence type="predicted"/>
<accession>A0A7W6R4P3</accession>
<evidence type="ECO:0000313" key="3">
    <source>
        <dbReference type="Proteomes" id="UP000540909"/>
    </source>
</evidence>
<evidence type="ECO:0000256" key="1">
    <source>
        <dbReference type="SAM" id="MobiDB-lite"/>
    </source>
</evidence>
<comment type="caution">
    <text evidence="2">The sequence shown here is derived from an EMBL/GenBank/DDBJ whole genome shotgun (WGS) entry which is preliminary data.</text>
</comment>
<protein>
    <submittedName>
        <fullName evidence="2">Uncharacterized protein</fullName>
    </submittedName>
</protein>
<evidence type="ECO:0000313" key="2">
    <source>
        <dbReference type="EMBL" id="MBB4236167.1"/>
    </source>
</evidence>
<sequence length="34" mass="3333">MANVQVGGDEKTGAAAAMIAARDRQEKTATAAAG</sequence>
<gene>
    <name evidence="2" type="ORF">GGD57_002742</name>
</gene>
<organism evidence="2 3">
    <name type="scientific">Rhizobium esperanzae</name>
    <dbReference type="NCBI Taxonomy" id="1967781"/>
    <lineage>
        <taxon>Bacteria</taxon>
        <taxon>Pseudomonadati</taxon>
        <taxon>Pseudomonadota</taxon>
        <taxon>Alphaproteobacteria</taxon>
        <taxon>Hyphomicrobiales</taxon>
        <taxon>Rhizobiaceae</taxon>
        <taxon>Rhizobium/Agrobacterium group</taxon>
        <taxon>Rhizobium</taxon>
    </lineage>
</organism>
<dbReference type="EMBL" id="JACIFY010000008">
    <property type="protein sequence ID" value="MBB4236167.1"/>
    <property type="molecule type" value="Genomic_DNA"/>
</dbReference>
<dbReference type="AlphaFoldDB" id="A0A7W6R4P3"/>